<proteinExistence type="inferred from homology"/>
<keyword evidence="9" id="KW-1015">Disulfide bond</keyword>
<dbReference type="Gene3D" id="3.40.390.10">
    <property type="entry name" value="Collagenase (Catalytic Domain)"/>
    <property type="match status" value="1"/>
</dbReference>
<dbReference type="Proteomes" id="UP000253664">
    <property type="component" value="Unassembled WGS sequence"/>
</dbReference>
<dbReference type="GO" id="GO:0046872">
    <property type="term" value="F:metal ion binding"/>
    <property type="evidence" value="ECO:0007669"/>
    <property type="project" value="UniProtKB-KW"/>
</dbReference>
<evidence type="ECO:0000259" key="10">
    <source>
        <dbReference type="Pfam" id="PF05572"/>
    </source>
</evidence>
<keyword evidence="5" id="KW-0732">Signal</keyword>
<dbReference type="SUPFAM" id="SSF55486">
    <property type="entry name" value="Metalloproteases ('zincins'), catalytic domain"/>
    <property type="match status" value="1"/>
</dbReference>
<evidence type="ECO:0000256" key="9">
    <source>
        <dbReference type="ARBA" id="ARBA00023157"/>
    </source>
</evidence>
<gene>
    <name evidence="11" type="ORF">L249_6819</name>
</gene>
<evidence type="ECO:0000256" key="5">
    <source>
        <dbReference type="ARBA" id="ARBA00022729"/>
    </source>
</evidence>
<accession>A0A367LKW1</accession>
<protein>
    <recommendedName>
        <fullName evidence="10">Peptidase M43 pregnancy-associated plasma-A domain-containing protein</fullName>
    </recommendedName>
</protein>
<reference evidence="11 12" key="1">
    <citation type="journal article" date="2015" name="BMC Genomics">
        <title>Insights from the genome of Ophiocordyceps polyrhachis-furcata to pathogenicity and host specificity in insect fungi.</title>
        <authorList>
            <person name="Wichadakul D."/>
            <person name="Kobmoo N."/>
            <person name="Ingsriswang S."/>
            <person name="Tangphatsornruang S."/>
            <person name="Chantasingh D."/>
            <person name="Luangsa-ard J.J."/>
            <person name="Eurwilaichitr L."/>
        </authorList>
    </citation>
    <scope>NUCLEOTIDE SEQUENCE [LARGE SCALE GENOMIC DNA]</scope>
    <source>
        <strain evidence="11 12">BCC 54312</strain>
    </source>
</reference>
<evidence type="ECO:0000256" key="7">
    <source>
        <dbReference type="ARBA" id="ARBA00022833"/>
    </source>
</evidence>
<evidence type="ECO:0000256" key="4">
    <source>
        <dbReference type="ARBA" id="ARBA00022723"/>
    </source>
</evidence>
<dbReference type="AlphaFoldDB" id="A0A367LKW1"/>
<evidence type="ECO:0000256" key="8">
    <source>
        <dbReference type="ARBA" id="ARBA00023049"/>
    </source>
</evidence>
<sequence>MPPSIDNSNPKTVATVLWPGFANGQHASPLRCPVGRPSISPDAVIRRPAAGGGAGQHVKREWWTPHADDAFNSGLILVDTFIHVIVSDVDSFFDVTREMLCDQMDSLNRDFLPAKIVFGLISFEWIIEPEFTNLRDAAAIRSMQNKYNFGDGATLNIYVVSEINLAFNATDCGPPAQHDNGKNASTSGIIEGGLLGVSSMPWSLVEKGEADDGWENAVIIKTESLPRQPLENSFGKTVTHEVGHWFGLFHTFDDDCESVFGDFVVDTPDSAGPTQGCPVGRDSYPDKPGLDPIHNYMDYSSDHCITEFTPGQIRRMHRMWDKFRNPLKRLDGLLPDSGRSLRVRCMQRCLVFEECEVVAVKRHRRPETCWCEFHTDLGDFAENFPCDFRKKRGAGGHL</sequence>
<organism evidence="11 12">
    <name type="scientific">Ophiocordyceps polyrhachis-furcata BCC 54312</name>
    <dbReference type="NCBI Taxonomy" id="1330021"/>
    <lineage>
        <taxon>Eukaryota</taxon>
        <taxon>Fungi</taxon>
        <taxon>Dikarya</taxon>
        <taxon>Ascomycota</taxon>
        <taxon>Pezizomycotina</taxon>
        <taxon>Sordariomycetes</taxon>
        <taxon>Hypocreomycetidae</taxon>
        <taxon>Hypocreales</taxon>
        <taxon>Ophiocordycipitaceae</taxon>
        <taxon>Ophiocordyceps</taxon>
    </lineage>
</organism>
<dbReference type="PANTHER" id="PTHR47466:SF1">
    <property type="entry name" value="METALLOPROTEASE MEP1 (AFU_ORTHOLOGUE AFUA_1G07730)-RELATED"/>
    <property type="match status" value="1"/>
</dbReference>
<dbReference type="OrthoDB" id="536211at2759"/>
<comment type="caution">
    <text evidence="11">The sequence shown here is derived from an EMBL/GenBank/DDBJ whole genome shotgun (WGS) entry which is preliminary data.</text>
</comment>
<evidence type="ECO:0000256" key="2">
    <source>
        <dbReference type="ARBA" id="ARBA00008721"/>
    </source>
</evidence>
<keyword evidence="4" id="KW-0479">Metal-binding</keyword>
<evidence type="ECO:0000256" key="6">
    <source>
        <dbReference type="ARBA" id="ARBA00022801"/>
    </source>
</evidence>
<dbReference type="PANTHER" id="PTHR47466">
    <property type="match status" value="1"/>
</dbReference>
<keyword evidence="3" id="KW-0645">Protease</keyword>
<dbReference type="CDD" id="cd04275">
    <property type="entry name" value="ZnMc_pappalysin_like"/>
    <property type="match status" value="1"/>
</dbReference>
<comment type="similarity">
    <text evidence="2">Belongs to the peptidase M43B family.</text>
</comment>
<dbReference type="InterPro" id="IPR008754">
    <property type="entry name" value="Peptidase_M43"/>
</dbReference>
<dbReference type="InterPro" id="IPR024079">
    <property type="entry name" value="MetalloPept_cat_dom_sf"/>
</dbReference>
<name>A0A367LKW1_9HYPO</name>
<evidence type="ECO:0000256" key="3">
    <source>
        <dbReference type="ARBA" id="ARBA00022670"/>
    </source>
</evidence>
<keyword evidence="6" id="KW-0378">Hydrolase</keyword>
<keyword evidence="8" id="KW-0482">Metalloprotease</keyword>
<evidence type="ECO:0000256" key="1">
    <source>
        <dbReference type="ARBA" id="ARBA00003174"/>
    </source>
</evidence>
<dbReference type="GO" id="GO:0008237">
    <property type="term" value="F:metallopeptidase activity"/>
    <property type="evidence" value="ECO:0007669"/>
    <property type="project" value="UniProtKB-KW"/>
</dbReference>
<dbReference type="EMBL" id="LKCN02000003">
    <property type="protein sequence ID" value="RCI15076.1"/>
    <property type="molecule type" value="Genomic_DNA"/>
</dbReference>
<evidence type="ECO:0000313" key="12">
    <source>
        <dbReference type="Proteomes" id="UP000253664"/>
    </source>
</evidence>
<keyword evidence="12" id="KW-1185">Reference proteome</keyword>
<dbReference type="Pfam" id="PF05572">
    <property type="entry name" value="Peptidase_M43"/>
    <property type="match status" value="1"/>
</dbReference>
<comment type="function">
    <text evidence="1">Secreted metalloproteinase that allows assimilation of proteinaceous substrates.</text>
</comment>
<keyword evidence="7" id="KW-0862">Zinc</keyword>
<dbReference type="GO" id="GO:0006508">
    <property type="term" value="P:proteolysis"/>
    <property type="evidence" value="ECO:0007669"/>
    <property type="project" value="UniProtKB-KW"/>
</dbReference>
<feature type="domain" description="Peptidase M43 pregnancy-associated plasma-A" evidence="10">
    <location>
        <begin position="218"/>
        <end position="319"/>
    </location>
</feature>
<evidence type="ECO:0000313" key="11">
    <source>
        <dbReference type="EMBL" id="RCI15076.1"/>
    </source>
</evidence>